<accession>A0A1G2MII0</accession>
<gene>
    <name evidence="1" type="ORF">A3C72_04785</name>
</gene>
<proteinExistence type="predicted"/>
<dbReference type="Proteomes" id="UP000177130">
    <property type="component" value="Unassembled WGS sequence"/>
</dbReference>
<name>A0A1G2MII0_9BACT</name>
<dbReference type="AlphaFoldDB" id="A0A1G2MII0"/>
<evidence type="ECO:0000313" key="1">
    <source>
        <dbReference type="EMBL" id="OHA23534.1"/>
    </source>
</evidence>
<dbReference type="EMBL" id="MHRK01000031">
    <property type="protein sequence ID" value="OHA23534.1"/>
    <property type="molecule type" value="Genomic_DNA"/>
</dbReference>
<sequence length="71" mass="8335">MSDMTPNGTCRVLIPTFLKNREPLFSIKPLEPWQRYHEWKKSLEKKREKPLLAPENIAGDEYGFDDSARVD</sequence>
<evidence type="ECO:0000313" key="2">
    <source>
        <dbReference type="Proteomes" id="UP000177130"/>
    </source>
</evidence>
<comment type="caution">
    <text evidence="1">The sequence shown here is derived from an EMBL/GenBank/DDBJ whole genome shotgun (WGS) entry which is preliminary data.</text>
</comment>
<reference evidence="1 2" key="1">
    <citation type="journal article" date="2016" name="Nat. Commun.">
        <title>Thousands of microbial genomes shed light on interconnected biogeochemical processes in an aquifer system.</title>
        <authorList>
            <person name="Anantharaman K."/>
            <person name="Brown C.T."/>
            <person name="Hug L.A."/>
            <person name="Sharon I."/>
            <person name="Castelle C.J."/>
            <person name="Probst A.J."/>
            <person name="Thomas B.C."/>
            <person name="Singh A."/>
            <person name="Wilkins M.J."/>
            <person name="Karaoz U."/>
            <person name="Brodie E.L."/>
            <person name="Williams K.H."/>
            <person name="Hubbard S.S."/>
            <person name="Banfield J.F."/>
        </authorList>
    </citation>
    <scope>NUCLEOTIDE SEQUENCE [LARGE SCALE GENOMIC DNA]</scope>
</reference>
<protein>
    <submittedName>
        <fullName evidence="1">Uncharacterized protein</fullName>
    </submittedName>
</protein>
<organism evidence="1 2">
    <name type="scientific">Candidatus Taylorbacteria bacterium RIFCSPHIGHO2_02_FULL_43_32b</name>
    <dbReference type="NCBI Taxonomy" id="1802306"/>
    <lineage>
        <taxon>Bacteria</taxon>
        <taxon>Candidatus Tayloriibacteriota</taxon>
    </lineage>
</organism>